<dbReference type="Proteomes" id="UP000829398">
    <property type="component" value="Chromosome 5"/>
</dbReference>
<protein>
    <submittedName>
        <fullName evidence="1">DEAD-box ATP-dependent RNA helicase FANCM</fullName>
    </submittedName>
</protein>
<sequence length="1316" mass="147565">MAANKIPIEINGDDDDEFDWEAAVREIDTACQSSKPSTSNSTNFNLCSKANKKPSTCKQSTLDKFFGNLGPKPQGAEEFNEGSSFDESLCHVQIDAEAAKTWIYPVNVPVRDYQFAITKTALFSNTLVALPTGLGKTLIAAVVIYNFFRWFPDGKIVFAAPSRPLVMQQIEACHNIVGIPQEWTIDMTGQISPTKRASFWKTKRVFFVTPQVLEKDIQSGTCLMKYLVCLVIDEAHRATGNYAYCTAIRELMSVPVQLRILALTATPGSKQQTIQHIIDNLYISTLEYRNESDQDVSSYVHNRKIELIEVEMGQEAVEINNRIWEVIRPYTSRLSAIGLLQNRDYQTLSPVDLLNSRDKFRQAPPPNLPQIKFGEVEAYFGALITLYHIRRLLSSHGIRPAYEMLEEKLKQGSFARFMSKNEDIRKVKLLMQQSISHGAQSPKLSKMLEVLVDHFMKTSLVIVLPFRDIMNALATIGDLVKATEFIGQSSGKASKGQSQKVQQAVLEKFRAGGYNVIVATSIGEEGLDIMEVDLVICFDANVSPLRMIQRMGRTGRKHDGRIPHIFKPEVQFVELSIEQYVSRGKKVKDDHAITTPIFKEKLTAAETDLIAKYFHPTSDSTWRPSLIAFPHFQALPSRVHKVMHSFRTGMLIDMMQHLQGLTFSGDDRTFVEDEVSSDKHLGLQTVEPCETDERDNFHGTKKVTDSELSTRTLGTQEKHSMPQSCCKSPAAHAYLFYSDFISVDALGKVLIISVPALPFKELSHSKKKRAPDTLLLNHWKQDSSPLKTSDKNYDELTVQSKAVEELTTSQAACIKDGALPISRFCRSDALPEKPLDGFEEILDSPVLRRNQLREEDTTDETLDVNEIKEPLSPDDEYHNDLRDSELSPRLTNLIKSGVVPESPINENGASNNKGRNPDLASPVKLCSIQPSKFASLGKTEKCSKYVRASQGNVSISPVNKKIQTPLLKMNHTASAGGYSPTSPIAEETKTPLANLANSSCSRDWRLSSGDKSENVEPARKFKRLRKVRDCEQNKNSENMKENAVAPVVNLARRFLGMSPIQNKHGRGRKKPMDNMREYIEEEAEVSSEAEVSDDEEDDEDNNSYDDSFIDDRMNPTATSTQAESSGVDMMAIYRRSLLSQSPVVRQPNFSLTYSPDSATPMTRITGSGSSSGKTLISMQTPHSKSANRSTCRNSESIQTIQQQTTSATFTSTDLIRERERNLENRKRKLSYYHSGSTPAINLEPKFSFHSEDTGKNLCQQGQGDNIKANGETIDDDQFYENLDLDAVEEHAALLLKQKSEFSVREQERRDENTNVK</sequence>
<name>A0ACB8KTS6_CITSI</name>
<proteinExistence type="predicted"/>
<keyword evidence="1" id="KW-0067">ATP-binding</keyword>
<comment type="caution">
    <text evidence="1">The sequence shown here is derived from an EMBL/GenBank/DDBJ whole genome shotgun (WGS) entry which is preliminary data.</text>
</comment>
<evidence type="ECO:0000313" key="2">
    <source>
        <dbReference type="Proteomes" id="UP000829398"/>
    </source>
</evidence>
<gene>
    <name evidence="1" type="ORF">KPL71_016516</name>
</gene>
<accession>A0ACB8KTS6</accession>
<keyword evidence="1" id="KW-0378">Hydrolase</keyword>
<organism evidence="1 2">
    <name type="scientific">Citrus sinensis</name>
    <name type="common">Sweet orange</name>
    <name type="synonym">Citrus aurantium var. sinensis</name>
    <dbReference type="NCBI Taxonomy" id="2711"/>
    <lineage>
        <taxon>Eukaryota</taxon>
        <taxon>Viridiplantae</taxon>
        <taxon>Streptophyta</taxon>
        <taxon>Embryophyta</taxon>
        <taxon>Tracheophyta</taxon>
        <taxon>Spermatophyta</taxon>
        <taxon>Magnoliopsida</taxon>
        <taxon>eudicotyledons</taxon>
        <taxon>Gunneridae</taxon>
        <taxon>Pentapetalae</taxon>
        <taxon>rosids</taxon>
        <taxon>malvids</taxon>
        <taxon>Sapindales</taxon>
        <taxon>Rutaceae</taxon>
        <taxon>Aurantioideae</taxon>
        <taxon>Citrus</taxon>
    </lineage>
</organism>
<reference evidence="2" key="1">
    <citation type="journal article" date="2023" name="Hortic. Res.">
        <title>A chromosome-level phased genome enabling allele-level studies in sweet orange: a case study on citrus Huanglongbing tolerance.</title>
        <authorList>
            <person name="Wu B."/>
            <person name="Yu Q."/>
            <person name="Deng Z."/>
            <person name="Duan Y."/>
            <person name="Luo F."/>
            <person name="Gmitter F. Jr."/>
        </authorList>
    </citation>
    <scope>NUCLEOTIDE SEQUENCE [LARGE SCALE GENOMIC DNA]</scope>
    <source>
        <strain evidence="2">cv. Valencia</strain>
    </source>
</reference>
<keyword evidence="2" id="KW-1185">Reference proteome</keyword>
<keyword evidence="1" id="KW-0347">Helicase</keyword>
<dbReference type="EMBL" id="CM039174">
    <property type="protein sequence ID" value="KAH9757850.1"/>
    <property type="molecule type" value="Genomic_DNA"/>
</dbReference>
<keyword evidence="1" id="KW-0547">Nucleotide-binding</keyword>
<evidence type="ECO:0000313" key="1">
    <source>
        <dbReference type="EMBL" id="KAH9757850.1"/>
    </source>
</evidence>